<dbReference type="AlphaFoldDB" id="A0A6J4PTX3"/>
<dbReference type="EMBL" id="CADCUT010000174">
    <property type="protein sequence ID" value="CAA9425981.1"/>
    <property type="molecule type" value="Genomic_DNA"/>
</dbReference>
<dbReference type="EC" id="3.1.26.4" evidence="2"/>
<feature type="compositionally biased region" description="Basic residues" evidence="1">
    <location>
        <begin position="25"/>
        <end position="49"/>
    </location>
</feature>
<protein>
    <submittedName>
        <fullName evidence="2">Ribonuclease HII</fullName>
        <ecNumber evidence="2">3.1.26.4</ecNumber>
    </submittedName>
</protein>
<feature type="compositionally biased region" description="Basic and acidic residues" evidence="1">
    <location>
        <begin position="121"/>
        <end position="159"/>
    </location>
</feature>
<feature type="region of interest" description="Disordered" evidence="1">
    <location>
        <begin position="1"/>
        <end position="203"/>
    </location>
</feature>
<evidence type="ECO:0000313" key="2">
    <source>
        <dbReference type="EMBL" id="CAA9425981.1"/>
    </source>
</evidence>
<accession>A0A6J4PTX3</accession>
<feature type="compositionally biased region" description="Basic residues" evidence="1">
    <location>
        <begin position="93"/>
        <end position="120"/>
    </location>
</feature>
<dbReference type="GO" id="GO:0004523">
    <property type="term" value="F:RNA-DNA hybrid ribonuclease activity"/>
    <property type="evidence" value="ECO:0007669"/>
    <property type="project" value="UniProtKB-EC"/>
</dbReference>
<evidence type="ECO:0000256" key="1">
    <source>
        <dbReference type="SAM" id="MobiDB-lite"/>
    </source>
</evidence>
<proteinExistence type="predicted"/>
<feature type="compositionally biased region" description="Low complexity" evidence="1">
    <location>
        <begin position="73"/>
        <end position="90"/>
    </location>
</feature>
<gene>
    <name evidence="2" type="ORF">AVDCRST_MAG03-2891</name>
</gene>
<reference evidence="2" key="1">
    <citation type="submission" date="2020-02" db="EMBL/GenBank/DDBJ databases">
        <authorList>
            <person name="Meier V. D."/>
        </authorList>
    </citation>
    <scope>NUCLEOTIDE SEQUENCE</scope>
    <source>
        <strain evidence="2">AVDCRST_MAG03</strain>
    </source>
</reference>
<sequence>AWPPDERGRPLRVRRGLDAGAGRFPCRRRRGRPRRPRGSPGRRRRRARPGAHLGPQRFQGARRGPPGGDLRRCPLPGRGRLRGRVPGVVDRPPRRRTGQPRGPHPRHRRPETARRLRPRRRQPEVGLRDREPAEGGRPERGGRSRERRREGPAGRRDADAGDGALRVRLRPARRVRYAGPPARAGRARPLPGPPPELRRGRGL</sequence>
<name>A0A6J4PTX3_9ACTN</name>
<keyword evidence="2" id="KW-0378">Hydrolase</keyword>
<feature type="non-terminal residue" evidence="2">
    <location>
        <position position="203"/>
    </location>
</feature>
<feature type="non-terminal residue" evidence="2">
    <location>
        <position position="1"/>
    </location>
</feature>
<feature type="compositionally biased region" description="Low complexity" evidence="1">
    <location>
        <begin position="177"/>
        <end position="189"/>
    </location>
</feature>
<organism evidence="2">
    <name type="scientific">uncultured Rubrobacteraceae bacterium</name>
    <dbReference type="NCBI Taxonomy" id="349277"/>
    <lineage>
        <taxon>Bacteria</taxon>
        <taxon>Bacillati</taxon>
        <taxon>Actinomycetota</taxon>
        <taxon>Rubrobacteria</taxon>
        <taxon>Rubrobacterales</taxon>
        <taxon>Rubrobacteraceae</taxon>
        <taxon>environmental samples</taxon>
    </lineage>
</organism>
<feature type="compositionally biased region" description="Basic residues" evidence="1">
    <location>
        <begin position="167"/>
        <end position="176"/>
    </location>
</feature>